<protein>
    <submittedName>
        <fullName evidence="2">Uncharacterized protein</fullName>
    </submittedName>
</protein>
<gene>
    <name evidence="2" type="ORF">GCM10023156_10690</name>
</gene>
<reference evidence="3" key="1">
    <citation type="journal article" date="2019" name="Int. J. Syst. Evol. Microbiol.">
        <title>The Global Catalogue of Microorganisms (GCM) 10K type strain sequencing project: providing services to taxonomists for standard genome sequencing and annotation.</title>
        <authorList>
            <consortium name="The Broad Institute Genomics Platform"/>
            <consortium name="The Broad Institute Genome Sequencing Center for Infectious Disease"/>
            <person name="Wu L."/>
            <person name="Ma J."/>
        </authorList>
    </citation>
    <scope>NUCLEOTIDE SEQUENCE [LARGE SCALE GENOMIC DNA]</scope>
    <source>
        <strain evidence="3">JCM 17759</strain>
    </source>
</reference>
<feature type="transmembrane region" description="Helical" evidence="1">
    <location>
        <begin position="29"/>
        <end position="50"/>
    </location>
</feature>
<name>A0ABP8MEE6_9BACT</name>
<organism evidence="2 3">
    <name type="scientific">Novipirellula rosea</name>
    <dbReference type="NCBI Taxonomy" id="1031540"/>
    <lineage>
        <taxon>Bacteria</taxon>
        <taxon>Pseudomonadati</taxon>
        <taxon>Planctomycetota</taxon>
        <taxon>Planctomycetia</taxon>
        <taxon>Pirellulales</taxon>
        <taxon>Pirellulaceae</taxon>
        <taxon>Novipirellula</taxon>
    </lineage>
</organism>
<dbReference type="EMBL" id="BAABGA010000015">
    <property type="protein sequence ID" value="GAA4448040.1"/>
    <property type="molecule type" value="Genomic_DNA"/>
</dbReference>
<proteinExistence type="predicted"/>
<feature type="transmembrane region" description="Helical" evidence="1">
    <location>
        <begin position="121"/>
        <end position="142"/>
    </location>
</feature>
<dbReference type="Proteomes" id="UP001500840">
    <property type="component" value="Unassembled WGS sequence"/>
</dbReference>
<evidence type="ECO:0000313" key="2">
    <source>
        <dbReference type="EMBL" id="GAA4448040.1"/>
    </source>
</evidence>
<accession>A0ABP8MEE6</accession>
<keyword evidence="1" id="KW-0472">Membrane</keyword>
<evidence type="ECO:0000313" key="3">
    <source>
        <dbReference type="Proteomes" id="UP001500840"/>
    </source>
</evidence>
<comment type="caution">
    <text evidence="2">The sequence shown here is derived from an EMBL/GenBank/DDBJ whole genome shotgun (WGS) entry which is preliminary data.</text>
</comment>
<keyword evidence="1" id="KW-0812">Transmembrane</keyword>
<keyword evidence="3" id="KW-1185">Reference proteome</keyword>
<evidence type="ECO:0000256" key="1">
    <source>
        <dbReference type="SAM" id="Phobius"/>
    </source>
</evidence>
<sequence length="167" mass="18456">MIGGWLTVENHALVHLISNTFRWNTFARAIVPVAVCVALVIPGLFMTTWLENQVLSLATLMPETVEIDIPGASGYRPIVREPTWDDGIIKCAMGVPVVDHVKYEIEGQHLAFESLSTWRSAIVNLLSFLFALALLSLLLMLLRVIIGIVLRVAATDEENGVRYCPAD</sequence>
<keyword evidence="1" id="KW-1133">Transmembrane helix</keyword>